<dbReference type="NCBIfam" id="NF001614">
    <property type="entry name" value="PRK00402.1"/>
    <property type="match status" value="1"/>
</dbReference>
<keyword evidence="6" id="KW-0432">Leucine biosynthesis</keyword>
<evidence type="ECO:0000256" key="5">
    <source>
        <dbReference type="ARBA" id="ARBA00023239"/>
    </source>
</evidence>
<comment type="caution">
    <text evidence="8">The sequence shown here is derived from an EMBL/GenBank/DDBJ whole genome shotgun (WGS) entry which is preliminary data.</text>
</comment>
<feature type="binding site" evidence="6">
    <location>
        <position position="358"/>
    </location>
    <ligand>
        <name>[4Fe-4S] cluster</name>
        <dbReference type="ChEBI" id="CHEBI:49883"/>
    </ligand>
</feature>
<dbReference type="CDD" id="cd01583">
    <property type="entry name" value="IPMI"/>
    <property type="match status" value="1"/>
</dbReference>
<accession>A0A832THI3</accession>
<keyword evidence="6" id="KW-0100">Branched-chain amino acid biosynthesis</keyword>
<dbReference type="Proteomes" id="UP000619545">
    <property type="component" value="Unassembled WGS sequence"/>
</dbReference>
<protein>
    <recommendedName>
        <fullName evidence="6">3-isopropylmalate dehydratase large subunit</fullName>
        <ecNumber evidence="6">4.2.1.33</ecNumber>
    </recommendedName>
    <alternativeName>
        <fullName evidence="6">Alpha-IPM isomerase</fullName>
        <shortName evidence="6">IPMI</shortName>
    </alternativeName>
    <alternativeName>
        <fullName evidence="6">Isopropylmalate isomerase</fullName>
    </alternativeName>
</protein>
<dbReference type="InterPro" id="IPR033941">
    <property type="entry name" value="IPMI_cat"/>
</dbReference>
<evidence type="ECO:0000313" key="8">
    <source>
        <dbReference type="EMBL" id="HII70228.1"/>
    </source>
</evidence>
<evidence type="ECO:0000256" key="4">
    <source>
        <dbReference type="ARBA" id="ARBA00023014"/>
    </source>
</evidence>
<dbReference type="PANTHER" id="PTHR43822:SF2">
    <property type="entry name" value="HOMOACONITASE, MITOCHONDRIAL"/>
    <property type="match status" value="1"/>
</dbReference>
<feature type="binding site" evidence="6">
    <location>
        <position position="361"/>
    </location>
    <ligand>
        <name>[4Fe-4S] cluster</name>
        <dbReference type="ChEBI" id="CHEBI:49883"/>
    </ligand>
</feature>
<keyword evidence="3 6" id="KW-0408">Iron</keyword>
<dbReference type="GO" id="GO:0051539">
    <property type="term" value="F:4 iron, 4 sulfur cluster binding"/>
    <property type="evidence" value="ECO:0007669"/>
    <property type="project" value="UniProtKB-KW"/>
</dbReference>
<evidence type="ECO:0000256" key="3">
    <source>
        <dbReference type="ARBA" id="ARBA00023004"/>
    </source>
</evidence>
<dbReference type="EC" id="4.2.1.33" evidence="6"/>
<name>A0A832THI3_9EURY</name>
<dbReference type="SMR" id="A0A832THI3"/>
<dbReference type="NCBIfam" id="TIGR01343">
    <property type="entry name" value="hacA_fam"/>
    <property type="match status" value="1"/>
</dbReference>
<feature type="binding site" evidence="6">
    <location>
        <position position="298"/>
    </location>
    <ligand>
        <name>[4Fe-4S] cluster</name>
        <dbReference type="ChEBI" id="CHEBI:49883"/>
    </ligand>
</feature>
<dbReference type="InterPro" id="IPR018136">
    <property type="entry name" value="Aconitase_4Fe-4S_BS"/>
</dbReference>
<keyword evidence="4 6" id="KW-0411">Iron-sulfur</keyword>
<keyword evidence="1 6" id="KW-0004">4Fe-4S</keyword>
<sequence length="418" mass="45202">MGKTMAEKILSRASGEDAEAGDIVVANIDVAMVHDITGPITVQRLEEMGVERVWDPSKIVVLFDHQVPADSVEAAENHKIMREFVEEQGIEHFYDVREGVCHQVLPEKGHVRPGDVIVGADSHTCTHGALGAFATGIGSTDMAAVFATGKLWFRVPETYRVEITGELPEGVYAKDVVLKVTGEIGADGATYMAIEYHGEVVREMSVSDRMCLCNMAIEMGAKTGMVPPDEKTLEYVKKRAGTEGRPVEPDPDARYEAELTLDVSDLEPQVAKPFSPDNVVPVGEVEGIAIDQVFIGSCTNGRYEDLKVAAEVLEGEEVHDDVRLIVIPASREVYHRTLKDGVLEVLHEAGALICPPNCGPCLGGHMGVLAEGERCVATSNRNFPGRMGHRESEVYLASPATAAASAIEGEITDPRPYL</sequence>
<dbReference type="NCBIfam" id="NF040615">
    <property type="entry name" value="HacA_Meth"/>
    <property type="match status" value="1"/>
</dbReference>
<dbReference type="Gene3D" id="3.30.499.10">
    <property type="entry name" value="Aconitase, domain 3"/>
    <property type="match status" value="2"/>
</dbReference>
<evidence type="ECO:0000256" key="2">
    <source>
        <dbReference type="ARBA" id="ARBA00022723"/>
    </source>
</evidence>
<dbReference type="NCBIfam" id="TIGR02086">
    <property type="entry name" value="IPMI_arch"/>
    <property type="match status" value="1"/>
</dbReference>
<dbReference type="GO" id="GO:0046872">
    <property type="term" value="F:metal ion binding"/>
    <property type="evidence" value="ECO:0007669"/>
    <property type="project" value="UniProtKB-KW"/>
</dbReference>
<dbReference type="EMBL" id="DUJS01000003">
    <property type="protein sequence ID" value="HII70228.1"/>
    <property type="molecule type" value="Genomic_DNA"/>
</dbReference>
<keyword evidence="2 6" id="KW-0479">Metal-binding</keyword>
<gene>
    <name evidence="6" type="primary">leuC</name>
    <name evidence="8" type="ORF">HA336_03230</name>
</gene>
<proteinExistence type="inferred from homology"/>
<dbReference type="SUPFAM" id="SSF53732">
    <property type="entry name" value="Aconitase iron-sulfur domain"/>
    <property type="match status" value="1"/>
</dbReference>
<comment type="function">
    <text evidence="6">Catalyzes the isomerization between 2-isopropylmalate and 3-isopropylmalate, via the formation of 2-isopropylmaleate.</text>
</comment>
<comment type="cofactor">
    <cofactor evidence="6">
        <name>[4Fe-4S] cluster</name>
        <dbReference type="ChEBI" id="CHEBI:49883"/>
    </cofactor>
    <text evidence="6">Binds 1 [4Fe-4S] cluster per subunit.</text>
</comment>
<dbReference type="HAMAP" id="MF_01027">
    <property type="entry name" value="LeuC_type2"/>
    <property type="match status" value="1"/>
</dbReference>
<dbReference type="InterPro" id="IPR050067">
    <property type="entry name" value="IPM_dehydratase_rel_enz"/>
</dbReference>
<dbReference type="GO" id="GO:0009098">
    <property type="term" value="P:L-leucine biosynthetic process"/>
    <property type="evidence" value="ECO:0007669"/>
    <property type="project" value="UniProtKB-UniRule"/>
</dbReference>
<feature type="domain" description="Aconitase/3-isopropylmalate dehydratase large subunit alpha/beta/alpha" evidence="7">
    <location>
        <begin position="8"/>
        <end position="409"/>
    </location>
</feature>
<dbReference type="InterPro" id="IPR006251">
    <property type="entry name" value="Homoacnase/IPMdehydase_lsu"/>
</dbReference>
<evidence type="ECO:0000259" key="7">
    <source>
        <dbReference type="Pfam" id="PF00330"/>
    </source>
</evidence>
<keyword evidence="6" id="KW-0028">Amino-acid biosynthesis</keyword>
<dbReference type="InterPro" id="IPR011826">
    <property type="entry name" value="HAcnase/IPMdehydase_lsu_prok"/>
</dbReference>
<evidence type="ECO:0000256" key="1">
    <source>
        <dbReference type="ARBA" id="ARBA00022485"/>
    </source>
</evidence>
<dbReference type="UniPathway" id="UPA00048">
    <property type="reaction ID" value="UER00071"/>
</dbReference>
<dbReference type="PRINTS" id="PR00415">
    <property type="entry name" value="ACONITASE"/>
</dbReference>
<dbReference type="PROSITE" id="PS00450">
    <property type="entry name" value="ACONITASE_1"/>
    <property type="match status" value="1"/>
</dbReference>
<dbReference type="AlphaFoldDB" id="A0A832THI3"/>
<dbReference type="GO" id="GO:0003861">
    <property type="term" value="F:3-isopropylmalate dehydratase activity"/>
    <property type="evidence" value="ECO:0007669"/>
    <property type="project" value="UniProtKB-UniRule"/>
</dbReference>
<organism evidence="8 9">
    <name type="scientific">Methanopyrus kandleri</name>
    <dbReference type="NCBI Taxonomy" id="2320"/>
    <lineage>
        <taxon>Archaea</taxon>
        <taxon>Methanobacteriati</taxon>
        <taxon>Methanobacteriota</taxon>
        <taxon>Methanomada group</taxon>
        <taxon>Methanopyri</taxon>
        <taxon>Methanopyrales</taxon>
        <taxon>Methanopyraceae</taxon>
        <taxon>Methanopyrus</taxon>
    </lineage>
</organism>
<keyword evidence="5 6" id="KW-0456">Lyase</keyword>
<comment type="catalytic activity">
    <reaction evidence="6">
        <text>(2R,3S)-3-isopropylmalate = (2S)-2-isopropylmalate</text>
        <dbReference type="Rhea" id="RHEA:32287"/>
        <dbReference type="ChEBI" id="CHEBI:1178"/>
        <dbReference type="ChEBI" id="CHEBI:35121"/>
        <dbReference type="EC" id="4.2.1.33"/>
    </reaction>
</comment>
<dbReference type="Pfam" id="PF00330">
    <property type="entry name" value="Aconitase"/>
    <property type="match status" value="1"/>
</dbReference>
<evidence type="ECO:0000256" key="6">
    <source>
        <dbReference type="HAMAP-Rule" id="MF_01027"/>
    </source>
</evidence>
<dbReference type="OMA" id="WDDHVVR"/>
<comment type="similarity">
    <text evidence="6">Belongs to the aconitase/IPM isomerase family. LeuC type 2 subfamily.</text>
</comment>
<comment type="subunit">
    <text evidence="6">Heterodimer of LeuC and LeuD.</text>
</comment>
<dbReference type="GeneID" id="1478035"/>
<dbReference type="InterPro" id="IPR036008">
    <property type="entry name" value="Aconitase_4Fe-4S_dom"/>
</dbReference>
<evidence type="ECO:0000313" key="9">
    <source>
        <dbReference type="Proteomes" id="UP000619545"/>
    </source>
</evidence>
<dbReference type="RefSeq" id="WP_011019808.1">
    <property type="nucleotide sequence ID" value="NZ_DUJS01000003.1"/>
</dbReference>
<dbReference type="PANTHER" id="PTHR43822">
    <property type="entry name" value="HOMOACONITASE, MITOCHONDRIAL-RELATED"/>
    <property type="match status" value="1"/>
</dbReference>
<comment type="pathway">
    <text evidence="6">Amino-acid biosynthesis; L-leucine biosynthesis; L-leucine from 3-methyl-2-oxobutanoate: step 2/4.</text>
</comment>
<reference evidence="8" key="1">
    <citation type="journal article" date="2020" name="bioRxiv">
        <title>A rank-normalized archaeal taxonomy based on genome phylogeny resolves widespread incomplete and uneven classifications.</title>
        <authorList>
            <person name="Rinke C."/>
            <person name="Chuvochina M."/>
            <person name="Mussig A.J."/>
            <person name="Chaumeil P.-A."/>
            <person name="Waite D.W."/>
            <person name="Whitman W.B."/>
            <person name="Parks D.H."/>
            <person name="Hugenholtz P."/>
        </authorList>
    </citation>
    <scope>NUCLEOTIDE SEQUENCE</scope>
    <source>
        <strain evidence="8">UBA8853</strain>
    </source>
</reference>
<dbReference type="InterPro" id="IPR015931">
    <property type="entry name" value="Acnase/IPM_dHydase_lsu_aba_1/3"/>
</dbReference>
<dbReference type="InterPro" id="IPR001030">
    <property type="entry name" value="Acoase/IPM_deHydtase_lsu_aba"/>
</dbReference>